<protein>
    <submittedName>
        <fullName evidence="7">TetR family transcriptional regulator</fullName>
    </submittedName>
</protein>
<evidence type="ECO:0000256" key="2">
    <source>
        <dbReference type="ARBA" id="ARBA00023125"/>
    </source>
</evidence>
<evidence type="ECO:0000256" key="4">
    <source>
        <dbReference type="PROSITE-ProRule" id="PRU00335"/>
    </source>
</evidence>
<feature type="compositionally biased region" description="Low complexity" evidence="5">
    <location>
        <begin position="214"/>
        <end position="237"/>
    </location>
</feature>
<keyword evidence="1" id="KW-0805">Transcription regulation</keyword>
<evidence type="ECO:0000256" key="5">
    <source>
        <dbReference type="SAM" id="MobiDB-lite"/>
    </source>
</evidence>
<dbReference type="SUPFAM" id="SSF48498">
    <property type="entry name" value="Tetracyclin repressor-like, C-terminal domain"/>
    <property type="match status" value="1"/>
</dbReference>
<dbReference type="PROSITE" id="PS50977">
    <property type="entry name" value="HTH_TETR_2"/>
    <property type="match status" value="1"/>
</dbReference>
<evidence type="ECO:0000259" key="6">
    <source>
        <dbReference type="PROSITE" id="PS50977"/>
    </source>
</evidence>
<keyword evidence="3" id="KW-0804">Transcription</keyword>
<sequence>MASNARGTYHKGEARRKQILDEALNIVAVEGFDQTTLSKISKAVGITEAGVLHYFDSIDDLLVQVLRERDAADLVASKFTEENLKDPETVRPENANNPVTHALGIIARNQKTPGLVELYAHMSVKAADSESCAYKYFKERGMIERALVGQAAITLYKSRHIPPIVPPEDVARLLQALLDGLQIQWLLENDLDMECLAQKALFAMLDLPTPPSAADPSAQAPSAQAPSAHTPPAHTPSVQTPSSDE</sequence>
<feature type="DNA-binding region" description="H-T-H motif" evidence="4">
    <location>
        <begin position="36"/>
        <end position="55"/>
    </location>
</feature>
<dbReference type="RefSeq" id="WP_094694134.1">
    <property type="nucleotide sequence ID" value="NZ_JBDNSG010000014.1"/>
</dbReference>
<feature type="region of interest" description="Disordered" evidence="5">
    <location>
        <begin position="211"/>
        <end position="245"/>
    </location>
</feature>
<evidence type="ECO:0000256" key="1">
    <source>
        <dbReference type="ARBA" id="ARBA00023015"/>
    </source>
</evidence>
<dbReference type="InterPro" id="IPR050109">
    <property type="entry name" value="HTH-type_TetR-like_transc_reg"/>
</dbReference>
<dbReference type="PANTHER" id="PTHR30055:SF234">
    <property type="entry name" value="HTH-TYPE TRANSCRIPTIONAL REGULATOR BETI"/>
    <property type="match status" value="1"/>
</dbReference>
<dbReference type="InterPro" id="IPR009057">
    <property type="entry name" value="Homeodomain-like_sf"/>
</dbReference>
<feature type="domain" description="HTH tetR-type" evidence="6">
    <location>
        <begin position="13"/>
        <end position="73"/>
    </location>
</feature>
<dbReference type="Proteomes" id="UP000216451">
    <property type="component" value="Unassembled WGS sequence"/>
</dbReference>
<reference evidence="7 8" key="1">
    <citation type="journal article" date="2017" name="BMC Genomics">
        <title>Comparative genomic and phylogenomic analyses of the Bifidobacteriaceae family.</title>
        <authorList>
            <person name="Lugli G.A."/>
            <person name="Milani C."/>
            <person name="Turroni F."/>
            <person name="Duranti S."/>
            <person name="Mancabelli L."/>
            <person name="Mangifesta M."/>
            <person name="Ferrario C."/>
            <person name="Modesto M."/>
            <person name="Mattarelli P."/>
            <person name="Jiri K."/>
            <person name="van Sinderen D."/>
            <person name="Ventura M."/>
        </authorList>
    </citation>
    <scope>NUCLEOTIDE SEQUENCE [LARGE SCALE GENOMIC DNA]</scope>
    <source>
        <strain evidence="7 8">LMG 28769</strain>
    </source>
</reference>
<comment type="caution">
    <text evidence="7">The sequence shown here is derived from an EMBL/GenBank/DDBJ whole genome shotgun (WGS) entry which is preliminary data.</text>
</comment>
<keyword evidence="2 4" id="KW-0238">DNA-binding</keyword>
<dbReference type="PANTHER" id="PTHR30055">
    <property type="entry name" value="HTH-TYPE TRANSCRIPTIONAL REGULATOR RUTR"/>
    <property type="match status" value="1"/>
</dbReference>
<evidence type="ECO:0000256" key="3">
    <source>
        <dbReference type="ARBA" id="ARBA00023163"/>
    </source>
</evidence>
<dbReference type="Pfam" id="PF00440">
    <property type="entry name" value="TetR_N"/>
    <property type="match status" value="1"/>
</dbReference>
<dbReference type="SUPFAM" id="SSF46689">
    <property type="entry name" value="Homeodomain-like"/>
    <property type="match status" value="1"/>
</dbReference>
<keyword evidence="8" id="KW-1185">Reference proteome</keyword>
<evidence type="ECO:0000313" key="8">
    <source>
        <dbReference type="Proteomes" id="UP000216451"/>
    </source>
</evidence>
<accession>A0A261G4A8</accession>
<dbReference type="GeneID" id="98296034"/>
<dbReference type="AlphaFoldDB" id="A0A261G4A8"/>
<name>A0A261G4A8_9BIFI</name>
<proteinExistence type="predicted"/>
<dbReference type="Gene3D" id="1.10.357.10">
    <property type="entry name" value="Tetracycline Repressor, domain 2"/>
    <property type="match status" value="1"/>
</dbReference>
<dbReference type="InterPro" id="IPR001647">
    <property type="entry name" value="HTH_TetR"/>
</dbReference>
<gene>
    <name evidence="7" type="ORF">BAQU_1367</name>
</gene>
<dbReference type="InterPro" id="IPR036271">
    <property type="entry name" value="Tet_transcr_reg_TetR-rel_C_sf"/>
</dbReference>
<dbReference type="EMBL" id="MWXA01000006">
    <property type="protein sequence ID" value="OZG66033.1"/>
    <property type="molecule type" value="Genomic_DNA"/>
</dbReference>
<dbReference type="GO" id="GO:0000976">
    <property type="term" value="F:transcription cis-regulatory region binding"/>
    <property type="evidence" value="ECO:0007669"/>
    <property type="project" value="TreeGrafter"/>
</dbReference>
<evidence type="ECO:0000313" key="7">
    <source>
        <dbReference type="EMBL" id="OZG66033.1"/>
    </source>
</evidence>
<dbReference type="GO" id="GO:0003700">
    <property type="term" value="F:DNA-binding transcription factor activity"/>
    <property type="evidence" value="ECO:0007669"/>
    <property type="project" value="TreeGrafter"/>
</dbReference>
<dbReference type="OrthoDB" id="7505659at2"/>
<organism evidence="7 8">
    <name type="scientific">Bifidobacterium aquikefiri</name>
    <dbReference type="NCBI Taxonomy" id="1653207"/>
    <lineage>
        <taxon>Bacteria</taxon>
        <taxon>Bacillati</taxon>
        <taxon>Actinomycetota</taxon>
        <taxon>Actinomycetes</taxon>
        <taxon>Bifidobacteriales</taxon>
        <taxon>Bifidobacteriaceae</taxon>
        <taxon>Bifidobacterium</taxon>
    </lineage>
</organism>